<gene>
    <name evidence="10" type="ORF">NEOLI_002743</name>
</gene>
<dbReference type="OrthoDB" id="655540at2759"/>
<dbReference type="OMA" id="TIWACES"/>
<feature type="transmembrane region" description="Helical" evidence="8">
    <location>
        <begin position="96"/>
        <end position="117"/>
    </location>
</feature>
<feature type="transmembrane region" description="Helical" evidence="8">
    <location>
        <begin position="138"/>
        <end position="161"/>
    </location>
</feature>
<feature type="non-terminal residue" evidence="10">
    <location>
        <position position="1"/>
    </location>
</feature>
<dbReference type="STRING" id="1198029.A0A1U7LWC3"/>
<evidence type="ECO:0000256" key="7">
    <source>
        <dbReference type="ARBA" id="ARBA00023136"/>
    </source>
</evidence>
<feature type="transmembrane region" description="Helical" evidence="8">
    <location>
        <begin position="173"/>
        <end position="190"/>
    </location>
</feature>
<comment type="similarity">
    <text evidence="2">Belongs to the amino acid/polyamine transporter 2 family.</text>
</comment>
<evidence type="ECO:0000313" key="10">
    <source>
        <dbReference type="EMBL" id="OLL26967.1"/>
    </source>
</evidence>
<proteinExistence type="inferred from homology"/>
<dbReference type="InterPro" id="IPR013057">
    <property type="entry name" value="AA_transpt_TM"/>
</dbReference>
<evidence type="ECO:0000256" key="8">
    <source>
        <dbReference type="SAM" id="Phobius"/>
    </source>
</evidence>
<dbReference type="GO" id="GO:0015179">
    <property type="term" value="F:L-amino acid transmembrane transporter activity"/>
    <property type="evidence" value="ECO:0007669"/>
    <property type="project" value="TreeGrafter"/>
</dbReference>
<evidence type="ECO:0000259" key="9">
    <source>
        <dbReference type="Pfam" id="PF01490"/>
    </source>
</evidence>
<evidence type="ECO:0000256" key="4">
    <source>
        <dbReference type="ARBA" id="ARBA00022692"/>
    </source>
</evidence>
<sequence>FFFLDLTAANVALICLFSDSLNALFPSISVVSFKLIGFVTISPLSFVSLKFLSFTSVIGIFGTSLLLLITVFNGLYNCTSPGSLLHPASTTLFPTNLNYLPLSIGLFMSPFGGLPVFPSIYRDMRQPVKFPRAASISYAIATGLEFSMGIIGYLMFGRAILPEVTQSVLDTGRVVWLNAILVAVIAIVPVSKMPLSVRPICVTLDGIFKVNGIFGKSVNRVLANAVPVLLSILFPKFERVVGFAGAFLCFSICVVFPLLFYMKIFEGQISLFKRIVMWIVIVWGTISAGLGTIWACESLFLKVSL</sequence>
<accession>A0A1U7LWC3</accession>
<evidence type="ECO:0000313" key="11">
    <source>
        <dbReference type="Proteomes" id="UP000186594"/>
    </source>
</evidence>
<feature type="transmembrane region" description="Helical" evidence="8">
    <location>
        <begin position="51"/>
        <end position="76"/>
    </location>
</feature>
<dbReference type="Pfam" id="PF01490">
    <property type="entry name" value="Aa_trans"/>
    <property type="match status" value="1"/>
</dbReference>
<dbReference type="AlphaFoldDB" id="A0A1U7LWC3"/>
<evidence type="ECO:0000256" key="3">
    <source>
        <dbReference type="ARBA" id="ARBA00022448"/>
    </source>
</evidence>
<dbReference type="PANTHER" id="PTHR22950">
    <property type="entry name" value="AMINO ACID TRANSPORTER"/>
    <property type="match status" value="1"/>
</dbReference>
<dbReference type="GO" id="GO:0005774">
    <property type="term" value="C:vacuolar membrane"/>
    <property type="evidence" value="ECO:0007669"/>
    <property type="project" value="TreeGrafter"/>
</dbReference>
<dbReference type="Proteomes" id="UP000186594">
    <property type="component" value="Unassembled WGS sequence"/>
</dbReference>
<comment type="subcellular location">
    <subcellularLocation>
        <location evidence="1">Membrane</location>
        <topology evidence="1">Multi-pass membrane protein</topology>
    </subcellularLocation>
</comment>
<keyword evidence="3" id="KW-0813">Transport</keyword>
<keyword evidence="6 8" id="KW-1133">Transmembrane helix</keyword>
<feature type="domain" description="Amino acid transporter transmembrane" evidence="9">
    <location>
        <begin position="4"/>
        <end position="293"/>
    </location>
</feature>
<protein>
    <submittedName>
        <fullName evidence="10">Vacuolar amino acid transporter 1</fullName>
    </submittedName>
</protein>
<organism evidence="10 11">
    <name type="scientific">Neolecta irregularis (strain DAH-3)</name>
    <dbReference type="NCBI Taxonomy" id="1198029"/>
    <lineage>
        <taxon>Eukaryota</taxon>
        <taxon>Fungi</taxon>
        <taxon>Dikarya</taxon>
        <taxon>Ascomycota</taxon>
        <taxon>Taphrinomycotina</taxon>
        <taxon>Neolectales</taxon>
        <taxon>Neolectaceae</taxon>
        <taxon>Neolecta</taxon>
    </lineage>
</organism>
<name>A0A1U7LWC3_NEOID</name>
<evidence type="ECO:0000256" key="2">
    <source>
        <dbReference type="ARBA" id="ARBA00008066"/>
    </source>
</evidence>
<feature type="transmembrane region" description="Helical" evidence="8">
    <location>
        <begin position="240"/>
        <end position="263"/>
    </location>
</feature>
<keyword evidence="7 8" id="KW-0472">Membrane</keyword>
<feature type="transmembrane region" description="Helical" evidence="8">
    <location>
        <begin position="23"/>
        <end position="44"/>
    </location>
</feature>
<keyword evidence="11" id="KW-1185">Reference proteome</keyword>
<evidence type="ECO:0000256" key="6">
    <source>
        <dbReference type="ARBA" id="ARBA00022989"/>
    </source>
</evidence>
<evidence type="ECO:0000256" key="1">
    <source>
        <dbReference type="ARBA" id="ARBA00004141"/>
    </source>
</evidence>
<evidence type="ECO:0000256" key="5">
    <source>
        <dbReference type="ARBA" id="ARBA00022970"/>
    </source>
</evidence>
<keyword evidence="5" id="KW-0029">Amino-acid transport</keyword>
<reference evidence="10 11" key="1">
    <citation type="submission" date="2016-04" db="EMBL/GenBank/DDBJ databases">
        <title>Evolutionary innovation and constraint leading to complex multicellularity in the Ascomycota.</title>
        <authorList>
            <person name="Cisse O."/>
            <person name="Nguyen A."/>
            <person name="Hewitt D.A."/>
            <person name="Jedd G."/>
            <person name="Stajich J.E."/>
        </authorList>
    </citation>
    <scope>NUCLEOTIDE SEQUENCE [LARGE SCALE GENOMIC DNA]</scope>
    <source>
        <strain evidence="10 11">DAH-3</strain>
    </source>
</reference>
<feature type="transmembrane region" description="Helical" evidence="8">
    <location>
        <begin position="275"/>
        <end position="295"/>
    </location>
</feature>
<feature type="transmembrane region" description="Helical" evidence="8">
    <location>
        <begin position="217"/>
        <end position="234"/>
    </location>
</feature>
<keyword evidence="4 8" id="KW-0812">Transmembrane</keyword>
<comment type="caution">
    <text evidence="10">The sequence shown here is derived from an EMBL/GenBank/DDBJ whole genome shotgun (WGS) entry which is preliminary data.</text>
</comment>
<dbReference type="PANTHER" id="PTHR22950:SF692">
    <property type="entry name" value="TRANSMEMBRANE AMINO ACID TRANSPORTER FAMILY PROTEIN"/>
    <property type="match status" value="1"/>
</dbReference>
<dbReference type="EMBL" id="LXFE01000130">
    <property type="protein sequence ID" value="OLL26967.1"/>
    <property type="molecule type" value="Genomic_DNA"/>
</dbReference>